<protein>
    <submittedName>
        <fullName evidence="1">BQ5605_C037g11630 protein</fullName>
    </submittedName>
</protein>
<accession>A0A2X0MJ99</accession>
<gene>
    <name evidence="1" type="primary">BQ5605_C037g11630</name>
    <name evidence="1" type="ORF">BQ5605_C037G11630</name>
</gene>
<name>A0A2X0MJ99_9BASI</name>
<dbReference type="EMBL" id="FQNC01000062">
    <property type="protein sequence ID" value="SGY94118.1"/>
    <property type="molecule type" value="Genomic_DNA"/>
</dbReference>
<sequence length="310" mass="33560">MIAHSPSTARATPVAIRALLIGAVVAVCTLATCGSALPAHDIQKKDVVIMSTGTRMTSGKISDKLGYQSSGVLIYGGCGRHIAISDCWQMGLNATGNLATRSENGSSAAHSYDLSDPRWEIDDDSLGDDLDTFEEDVTGQTLEKRQASARQGIEIFSLPPAPAESRNLYIWRSYLTNAPSTIVGTNFFHLFQLLRRDSTGDVKGNSYVLMDNVRKQEVTIPLGSFQGRVIEHRLWVMAGTNGSLSYVATDLDHGKRLMTYAATGDTGTNSSIKFGLYRTLPVPGPASGYYGDYQGEFLMNLRLHSTLLIA</sequence>
<evidence type="ECO:0000313" key="1">
    <source>
        <dbReference type="EMBL" id="SGY94118.1"/>
    </source>
</evidence>
<dbReference type="AlphaFoldDB" id="A0A2X0MJ99"/>
<organism evidence="1 2">
    <name type="scientific">Microbotryum silenes-dioicae</name>
    <dbReference type="NCBI Taxonomy" id="796604"/>
    <lineage>
        <taxon>Eukaryota</taxon>
        <taxon>Fungi</taxon>
        <taxon>Dikarya</taxon>
        <taxon>Basidiomycota</taxon>
        <taxon>Pucciniomycotina</taxon>
        <taxon>Microbotryomycetes</taxon>
        <taxon>Microbotryales</taxon>
        <taxon>Microbotryaceae</taxon>
        <taxon>Microbotryum</taxon>
    </lineage>
</organism>
<dbReference type="Proteomes" id="UP000249464">
    <property type="component" value="Unassembled WGS sequence"/>
</dbReference>
<reference evidence="1 2" key="1">
    <citation type="submission" date="2016-11" db="EMBL/GenBank/DDBJ databases">
        <authorList>
            <person name="Jaros S."/>
            <person name="Januszkiewicz K."/>
            <person name="Wedrychowicz H."/>
        </authorList>
    </citation>
    <scope>NUCLEOTIDE SEQUENCE [LARGE SCALE GENOMIC DNA]</scope>
</reference>
<evidence type="ECO:0000313" key="2">
    <source>
        <dbReference type="Proteomes" id="UP000249464"/>
    </source>
</evidence>
<keyword evidence="2" id="KW-1185">Reference proteome</keyword>
<proteinExistence type="predicted"/>